<dbReference type="InterPro" id="IPR046286">
    <property type="entry name" value="DUF6323"/>
</dbReference>
<dbReference type="RefSeq" id="WP_003418560.1">
    <property type="nucleotide sequence ID" value="NZ_BEHB01000031.1"/>
</dbReference>
<gene>
    <name evidence="1" type="ORF">SAMEA1710456_03640</name>
</gene>
<organism evidence="1 2">
    <name type="scientific">Clostridioides difficile</name>
    <name type="common">Peptoclostridium difficile</name>
    <dbReference type="NCBI Taxonomy" id="1496"/>
    <lineage>
        <taxon>Bacteria</taxon>
        <taxon>Bacillati</taxon>
        <taxon>Bacillota</taxon>
        <taxon>Clostridia</taxon>
        <taxon>Peptostreptococcales</taxon>
        <taxon>Peptostreptococcaceae</taxon>
        <taxon>Clostridioides</taxon>
    </lineage>
</organism>
<dbReference type="AlphaFoldDB" id="A0AAX3H503"/>
<reference evidence="1 2" key="1">
    <citation type="submission" date="2019-02" db="EMBL/GenBank/DDBJ databases">
        <authorList>
            <consortium name="Pathogen Informatics"/>
        </authorList>
    </citation>
    <scope>NUCLEOTIDE SEQUENCE [LARGE SCALE GENOMIC DNA]</scope>
    <source>
        <strain evidence="1 2">078GUE027</strain>
    </source>
</reference>
<evidence type="ECO:0000313" key="1">
    <source>
        <dbReference type="EMBL" id="VFD56087.1"/>
    </source>
</evidence>
<proteinExistence type="predicted"/>
<dbReference type="Proteomes" id="UP000346772">
    <property type="component" value="Unassembled WGS sequence"/>
</dbReference>
<comment type="caution">
    <text evidence="1">The sequence shown here is derived from an EMBL/GenBank/DDBJ whole genome shotgun (WGS) entry which is preliminary data.</text>
</comment>
<accession>A0AAX3H503</accession>
<evidence type="ECO:0000313" key="2">
    <source>
        <dbReference type="Proteomes" id="UP000346772"/>
    </source>
</evidence>
<dbReference type="Pfam" id="PF19848">
    <property type="entry name" value="DUF6323"/>
    <property type="match status" value="1"/>
</dbReference>
<protein>
    <submittedName>
        <fullName evidence="1">Uncharacterized protein</fullName>
    </submittedName>
</protein>
<name>A0AAX3H503_CLODI</name>
<sequence length="144" mass="17030">MISPIILSSINRNLKEIERNKLFETNIESRDYGLTLSESDVKDIINFRDNTLKGYGRIELDIKVTKQLIENIYISQYTNMDNYLETINDMQEIFYYLKNETDDKICDDEIIEILDELYEKFSGNINNVRGEADEFVKKFKFGEV</sequence>
<dbReference type="EMBL" id="CAADAT010000036">
    <property type="protein sequence ID" value="VFD56087.1"/>
    <property type="molecule type" value="Genomic_DNA"/>
</dbReference>